<dbReference type="Pfam" id="PF09338">
    <property type="entry name" value="Gly_reductase"/>
    <property type="match status" value="1"/>
</dbReference>
<organism evidence="1 2">
    <name type="scientific">Bariatricus massiliensis</name>
    <dbReference type="NCBI Taxonomy" id="1745713"/>
    <lineage>
        <taxon>Bacteria</taxon>
        <taxon>Bacillati</taxon>
        <taxon>Bacillota</taxon>
        <taxon>Clostridia</taxon>
        <taxon>Lachnospirales</taxon>
        <taxon>Lachnospiraceae</taxon>
        <taxon>Bariatricus</taxon>
    </lineage>
</organism>
<dbReference type="Proteomes" id="UP001299546">
    <property type="component" value="Unassembled WGS sequence"/>
</dbReference>
<proteinExistence type="predicted"/>
<evidence type="ECO:0000313" key="1">
    <source>
        <dbReference type="EMBL" id="MCB7386372.1"/>
    </source>
</evidence>
<protein>
    <submittedName>
        <fullName evidence="1">Glycine/sarcosine/betaine reductase component B subunit</fullName>
    </submittedName>
</protein>
<keyword evidence="2" id="KW-1185">Reference proteome</keyword>
<dbReference type="InterPro" id="IPR015417">
    <property type="entry name" value="Gly_reductase_pB_sua/b"/>
</dbReference>
<comment type="caution">
    <text evidence="1">The sequence shown here is derived from an EMBL/GenBank/DDBJ whole genome shotgun (WGS) entry which is preliminary data.</text>
</comment>
<dbReference type="EMBL" id="JAJCIS010000001">
    <property type="protein sequence ID" value="MCB7386372.1"/>
    <property type="molecule type" value="Genomic_DNA"/>
</dbReference>
<gene>
    <name evidence="1" type="ORF">LIZ65_03640</name>
</gene>
<evidence type="ECO:0000313" key="2">
    <source>
        <dbReference type="Proteomes" id="UP001299546"/>
    </source>
</evidence>
<name>A0ABS8DE38_9FIRM</name>
<dbReference type="RefSeq" id="WP_066735461.1">
    <property type="nucleotide sequence ID" value="NZ_JAJCIQ010000001.1"/>
</dbReference>
<accession>A0ABS8DE38</accession>
<sequence>MKLEIGNFQVSNVVFGEKTYFEKGVLTINENEAIAALNPEGKLKNVKLHIARPGERVRILPIKEIVEARVRPDGRAVFSGETGPTKEAGNGVLHALKGMSVMAVGKYGGWEEGILDMSGPGEELSHYSQLINVCFTAEDADPAVDQGQHQNINFRKGAKLLGEYLGKTVEKLEPAEWEVFHIDEWEEDKGLPRVALVLQLNSFYETPGFDDTFYGVDVMYMIPPLVHPNEILDGALCSGSICISGFRAFTYDYQNLPLIKSLCAEHGKTLHFVGVIMSMIGQTLERKERGIIRVAETAAMLRCDGVIFTEPGVSNADIDLFNGIIRLEEKGIKCVAVTDEDTGRNGRNNPSKVMLDGMVDAIVSTSNTAQILELPAMDRIIGDLDSVIRDPYPGTWSDNPVYGPSLRADGSIIIDSSCYLGNGGVTGWSNKTCKNF</sequence>
<reference evidence="1 2" key="1">
    <citation type="submission" date="2021-10" db="EMBL/GenBank/DDBJ databases">
        <title>Collection of gut derived symbiotic bacterial strains cultured from healthy donors.</title>
        <authorList>
            <person name="Lin H."/>
            <person name="Littmann E."/>
            <person name="Kohout C."/>
            <person name="Pamer E.G."/>
        </authorList>
    </citation>
    <scope>NUCLEOTIDE SEQUENCE [LARGE SCALE GENOMIC DNA]</scope>
    <source>
        <strain evidence="1 2">DFI.1.165</strain>
    </source>
</reference>